<dbReference type="EMBL" id="CP021427">
    <property type="protein sequence ID" value="ART99182.1"/>
    <property type="molecule type" value="Genomic_DNA"/>
</dbReference>
<dbReference type="Proteomes" id="UP000195798">
    <property type="component" value="Chromosome"/>
</dbReference>
<proteinExistence type="predicted"/>
<organism evidence="1 2">
    <name type="scientific">Lactobacillus gasseri</name>
    <dbReference type="NCBI Taxonomy" id="1596"/>
    <lineage>
        <taxon>Bacteria</taxon>
        <taxon>Bacillati</taxon>
        <taxon>Bacillota</taxon>
        <taxon>Bacilli</taxon>
        <taxon>Lactobacillales</taxon>
        <taxon>Lactobacillaceae</taxon>
        <taxon>Lactobacillus</taxon>
    </lineage>
</organism>
<dbReference type="InterPro" id="IPR054052">
    <property type="entry name" value="Y16Q-like"/>
</dbReference>
<name>A0AB33C5A7_LACGS</name>
<evidence type="ECO:0000313" key="1">
    <source>
        <dbReference type="EMBL" id="ART99182.1"/>
    </source>
</evidence>
<gene>
    <name evidence="1" type="ORF">CCE30_09950</name>
</gene>
<accession>A0AB33C5A7</accession>
<dbReference type="RefSeq" id="WP_065169605.1">
    <property type="nucleotide sequence ID" value="NZ_CP021427.1"/>
</dbReference>
<sequence>MGFYDAKPKKEVINKLKKEEEWYLDKIISIDAILSNDTDISEKQLYLMDQQSTAMNEVCKIIDKRIADLKSN</sequence>
<evidence type="ECO:0000313" key="2">
    <source>
        <dbReference type="Proteomes" id="UP000195798"/>
    </source>
</evidence>
<protein>
    <submittedName>
        <fullName evidence="1">Uncharacterized protein</fullName>
    </submittedName>
</protein>
<reference evidence="1 2" key="1">
    <citation type="submission" date="2017-05" db="EMBL/GenBank/DDBJ databases">
        <authorList>
            <person name="Oh N.-S."/>
        </authorList>
    </citation>
    <scope>NUCLEOTIDE SEQUENCE [LARGE SCALE GENOMIC DNA]</scope>
    <source>
        <strain evidence="1 2">4M13</strain>
    </source>
</reference>
<dbReference type="Pfam" id="PF21825">
    <property type="entry name" value="crAss001_48"/>
    <property type="match status" value="1"/>
</dbReference>
<dbReference type="AlphaFoldDB" id="A0AB33C5A7"/>